<feature type="compositionally biased region" description="Basic and acidic residues" evidence="1">
    <location>
        <begin position="102"/>
        <end position="112"/>
    </location>
</feature>
<dbReference type="CDD" id="cd07246">
    <property type="entry name" value="VOC_like"/>
    <property type="match status" value="1"/>
</dbReference>
<feature type="region of interest" description="Disordered" evidence="1">
    <location>
        <begin position="94"/>
        <end position="118"/>
    </location>
</feature>
<proteinExistence type="predicted"/>
<reference evidence="3 4" key="1">
    <citation type="submission" date="2019-02" db="EMBL/GenBank/DDBJ databases">
        <title>Deep-cultivation of Planctomycetes and their phenomic and genomic characterization uncovers novel biology.</title>
        <authorList>
            <person name="Wiegand S."/>
            <person name="Jogler M."/>
            <person name="Boedeker C."/>
            <person name="Pinto D."/>
            <person name="Vollmers J."/>
            <person name="Rivas-Marin E."/>
            <person name="Kohn T."/>
            <person name="Peeters S.H."/>
            <person name="Heuer A."/>
            <person name="Rast P."/>
            <person name="Oberbeckmann S."/>
            <person name="Bunk B."/>
            <person name="Jeske O."/>
            <person name="Meyerdierks A."/>
            <person name="Storesund J.E."/>
            <person name="Kallscheuer N."/>
            <person name="Luecker S."/>
            <person name="Lage O.M."/>
            <person name="Pohl T."/>
            <person name="Merkel B.J."/>
            <person name="Hornburger P."/>
            <person name="Mueller R.-W."/>
            <person name="Bruemmer F."/>
            <person name="Labrenz M."/>
            <person name="Spormann A.M."/>
            <person name="Op den Camp H."/>
            <person name="Overmann J."/>
            <person name="Amann R."/>
            <person name="Jetten M.S.M."/>
            <person name="Mascher T."/>
            <person name="Medema M.H."/>
            <person name="Devos D.P."/>
            <person name="Kaster A.-K."/>
            <person name="Ovreas L."/>
            <person name="Rohde M."/>
            <person name="Galperin M.Y."/>
            <person name="Jogler C."/>
        </authorList>
    </citation>
    <scope>NUCLEOTIDE SEQUENCE [LARGE SCALE GENOMIC DNA]</scope>
    <source>
        <strain evidence="3 4">Mal4</strain>
    </source>
</reference>
<protein>
    <submittedName>
        <fullName evidence="3">Glyoxalase-like domain protein</fullName>
    </submittedName>
</protein>
<sequence length="128" mass="14181">MSAAFKPEGYTSVAPYLVVKGAADTIRFLEQTFEAVELRRIADDNGRIVHAEVRIDDTVVMLADGNEQWPPFSAYVHIYVPDVDATCRRALEHGATSVQEPVQKDDEDKRGGVQDSGGTTWWIATKVD</sequence>
<evidence type="ECO:0000313" key="4">
    <source>
        <dbReference type="Proteomes" id="UP000320496"/>
    </source>
</evidence>
<dbReference type="InterPro" id="IPR004360">
    <property type="entry name" value="Glyas_Fos-R_dOase_dom"/>
</dbReference>
<dbReference type="PANTHER" id="PTHR34109">
    <property type="entry name" value="BNAUNNG04460D PROTEIN-RELATED"/>
    <property type="match status" value="1"/>
</dbReference>
<gene>
    <name evidence="3" type="ORF">Mal4_48270</name>
</gene>
<evidence type="ECO:0000313" key="3">
    <source>
        <dbReference type="EMBL" id="QDU40470.1"/>
    </source>
</evidence>
<organism evidence="3 4">
    <name type="scientific">Maioricimonas rarisocia</name>
    <dbReference type="NCBI Taxonomy" id="2528026"/>
    <lineage>
        <taxon>Bacteria</taxon>
        <taxon>Pseudomonadati</taxon>
        <taxon>Planctomycetota</taxon>
        <taxon>Planctomycetia</taxon>
        <taxon>Planctomycetales</taxon>
        <taxon>Planctomycetaceae</taxon>
        <taxon>Maioricimonas</taxon>
    </lineage>
</organism>
<dbReference type="PROSITE" id="PS51819">
    <property type="entry name" value="VOC"/>
    <property type="match status" value="1"/>
</dbReference>
<dbReference type="RefSeq" id="WP_145371760.1">
    <property type="nucleotide sequence ID" value="NZ_CP036275.1"/>
</dbReference>
<dbReference type="EMBL" id="CP036275">
    <property type="protein sequence ID" value="QDU40470.1"/>
    <property type="molecule type" value="Genomic_DNA"/>
</dbReference>
<dbReference type="Gene3D" id="3.30.720.120">
    <property type="match status" value="1"/>
</dbReference>
<dbReference type="AlphaFoldDB" id="A0A517ZDF6"/>
<feature type="domain" description="VOC" evidence="2">
    <location>
        <begin position="9"/>
        <end position="126"/>
    </location>
</feature>
<dbReference type="InterPro" id="IPR037523">
    <property type="entry name" value="VOC_core"/>
</dbReference>
<dbReference type="Gene3D" id="3.30.720.110">
    <property type="match status" value="1"/>
</dbReference>
<dbReference type="KEGG" id="mri:Mal4_48270"/>
<dbReference type="SUPFAM" id="SSF54593">
    <property type="entry name" value="Glyoxalase/Bleomycin resistance protein/Dihydroxybiphenyl dioxygenase"/>
    <property type="match status" value="1"/>
</dbReference>
<dbReference type="InterPro" id="IPR029068">
    <property type="entry name" value="Glyas_Bleomycin-R_OHBP_Dase"/>
</dbReference>
<name>A0A517ZDF6_9PLAN</name>
<keyword evidence="4" id="KW-1185">Reference proteome</keyword>
<dbReference type="Pfam" id="PF00903">
    <property type="entry name" value="Glyoxalase"/>
    <property type="match status" value="1"/>
</dbReference>
<accession>A0A517ZDF6</accession>
<dbReference type="PANTHER" id="PTHR34109:SF1">
    <property type="entry name" value="VOC DOMAIN-CONTAINING PROTEIN"/>
    <property type="match status" value="1"/>
</dbReference>
<evidence type="ECO:0000256" key="1">
    <source>
        <dbReference type="SAM" id="MobiDB-lite"/>
    </source>
</evidence>
<evidence type="ECO:0000259" key="2">
    <source>
        <dbReference type="PROSITE" id="PS51819"/>
    </source>
</evidence>
<dbReference type="Proteomes" id="UP000320496">
    <property type="component" value="Chromosome"/>
</dbReference>
<dbReference type="OrthoDB" id="9795306at2"/>